<keyword evidence="11" id="KW-0282">Flagellum</keyword>
<dbReference type="GO" id="GO:0097546">
    <property type="term" value="C:ciliary base"/>
    <property type="evidence" value="ECO:0007669"/>
    <property type="project" value="TreeGrafter"/>
</dbReference>
<comment type="pathway">
    <text evidence="2">Steroid biosynthesis; cholesterol biosynthesis.</text>
</comment>
<keyword evidence="6" id="KW-0153">Cholesterol metabolism</keyword>
<dbReference type="PROSITE" id="PS01018">
    <property type="entry name" value="STEROL_REDUCT_2"/>
    <property type="match status" value="1"/>
</dbReference>
<keyword evidence="10" id="KW-1133">Transmembrane helix</keyword>
<dbReference type="Proteomes" id="UP000070412">
    <property type="component" value="Unassembled WGS sequence"/>
</dbReference>
<feature type="transmembrane region" description="Helical" evidence="10">
    <location>
        <begin position="68"/>
        <end position="87"/>
    </location>
</feature>
<evidence type="ECO:0000313" key="12">
    <source>
        <dbReference type="EnsemblMetazoa" id="KAF7493658.1"/>
    </source>
</evidence>
<feature type="transmembrane region" description="Helical" evidence="10">
    <location>
        <begin position="229"/>
        <end position="249"/>
    </location>
</feature>
<dbReference type="PANTHER" id="PTHR14781:SF0">
    <property type="entry name" value="INTRAFLAGELLAR TRANSPORT PROTEIN 56"/>
    <property type="match status" value="1"/>
</dbReference>
<reference evidence="12" key="3">
    <citation type="submission" date="2022-06" db="UniProtKB">
        <authorList>
            <consortium name="EnsemblMetazoa"/>
        </authorList>
    </citation>
    <scope>IDENTIFICATION</scope>
</reference>
<feature type="transmembrane region" description="Helical" evidence="10">
    <location>
        <begin position="14"/>
        <end position="35"/>
    </location>
</feature>
<feature type="transmembrane region" description="Helical" evidence="10">
    <location>
        <begin position="200"/>
        <end position="217"/>
    </location>
</feature>
<dbReference type="GO" id="GO:0016628">
    <property type="term" value="F:oxidoreductase activity, acting on the CH-CH group of donors, NAD or NADP as acceptor"/>
    <property type="evidence" value="ECO:0007669"/>
    <property type="project" value="InterPro"/>
</dbReference>
<dbReference type="GO" id="GO:0120170">
    <property type="term" value="F:intraciliary transport particle B binding"/>
    <property type="evidence" value="ECO:0007669"/>
    <property type="project" value="TreeGrafter"/>
</dbReference>
<evidence type="ECO:0000256" key="4">
    <source>
        <dbReference type="ARBA" id="ARBA00019387"/>
    </source>
</evidence>
<evidence type="ECO:0000256" key="1">
    <source>
        <dbReference type="ARBA" id="ARBA00004138"/>
    </source>
</evidence>
<dbReference type="SMART" id="SM00028">
    <property type="entry name" value="TPR"/>
    <property type="match status" value="6"/>
</dbReference>
<keyword evidence="6" id="KW-1207">Sterol metabolism</keyword>
<name>A0A834RHP4_SARSC</name>
<keyword evidence="10" id="KW-0812">Transmembrane</keyword>
<feature type="compositionally biased region" description="Basic and acidic residues" evidence="9">
    <location>
        <begin position="448"/>
        <end position="458"/>
    </location>
</feature>
<dbReference type="EnsemblMetazoa" id="SSS_3162s_mrna">
    <property type="protein sequence ID" value="KAF7493658.1"/>
    <property type="gene ID" value="SSS_3162"/>
</dbReference>
<keyword evidence="5" id="KW-0677">Repeat</keyword>
<dbReference type="GO" id="GO:0006695">
    <property type="term" value="P:cholesterol biosynthetic process"/>
    <property type="evidence" value="ECO:0007669"/>
    <property type="project" value="UniProtKB-UniPathway"/>
</dbReference>
<dbReference type="GO" id="GO:0035720">
    <property type="term" value="P:intraciliary anterograde transport"/>
    <property type="evidence" value="ECO:0007669"/>
    <property type="project" value="TreeGrafter"/>
</dbReference>
<evidence type="ECO:0000256" key="7">
    <source>
        <dbReference type="ARBA" id="ARBA00022803"/>
    </source>
</evidence>
<gene>
    <name evidence="11" type="ORF">SSS_3162</name>
</gene>
<dbReference type="SUPFAM" id="SSF48452">
    <property type="entry name" value="TPR-like"/>
    <property type="match status" value="4"/>
</dbReference>
<comment type="subcellular location">
    <subcellularLocation>
        <location evidence="1">Cell projection</location>
        <location evidence="1">Cilium</location>
    </subcellularLocation>
</comment>
<proteinExistence type="inferred from homology"/>
<feature type="transmembrane region" description="Helical" evidence="10">
    <location>
        <begin position="107"/>
        <end position="124"/>
    </location>
</feature>
<dbReference type="PANTHER" id="PTHR14781">
    <property type="entry name" value="INTRAFLAGELLAR TRANSPORT PROTEIN 56"/>
    <property type="match status" value="1"/>
</dbReference>
<keyword evidence="6" id="KW-0443">Lipid metabolism</keyword>
<protein>
    <recommendedName>
        <fullName evidence="4">Intraflagellar transport protein 56</fullName>
    </recommendedName>
</protein>
<keyword evidence="13" id="KW-1185">Reference proteome</keyword>
<dbReference type="EMBL" id="WVUK01000055">
    <property type="protein sequence ID" value="KAF7493658.1"/>
    <property type="molecule type" value="Genomic_DNA"/>
</dbReference>
<dbReference type="Pfam" id="PF01222">
    <property type="entry name" value="ERG4_ERG24"/>
    <property type="match status" value="1"/>
</dbReference>
<dbReference type="UniPathway" id="UPA00063"/>
<reference evidence="13" key="1">
    <citation type="journal article" date="2020" name="PLoS Negl. Trop. Dis.">
        <title>High-quality nuclear genome for Sarcoptes scabiei-A critical resource for a neglected parasite.</title>
        <authorList>
            <person name="Korhonen P.K."/>
            <person name="Gasser R.B."/>
            <person name="Ma G."/>
            <person name="Wang T."/>
            <person name="Stroehlein A.J."/>
            <person name="Young N.D."/>
            <person name="Ang C.S."/>
            <person name="Fernando D.D."/>
            <person name="Lu H.C."/>
            <person name="Taylor S."/>
            <person name="Reynolds S.L."/>
            <person name="Mofiz E."/>
            <person name="Najaraj S.H."/>
            <person name="Gowda H."/>
            <person name="Madugundu A."/>
            <person name="Renuse S."/>
            <person name="Holt D."/>
            <person name="Pandey A."/>
            <person name="Papenfuss A.T."/>
            <person name="Fischer K."/>
        </authorList>
    </citation>
    <scope>NUCLEOTIDE SEQUENCE [LARGE SCALE GENOMIC DNA]</scope>
</reference>
<feature type="transmembrane region" description="Helical" evidence="10">
    <location>
        <begin position="269"/>
        <end position="288"/>
    </location>
</feature>
<accession>A0A834RHP4</accession>
<dbReference type="GO" id="GO:0030992">
    <property type="term" value="C:intraciliary transport particle B"/>
    <property type="evidence" value="ECO:0007669"/>
    <property type="project" value="TreeGrafter"/>
</dbReference>
<feature type="transmembrane region" description="Helical" evidence="10">
    <location>
        <begin position="300"/>
        <end position="319"/>
    </location>
</feature>
<dbReference type="GO" id="GO:0016020">
    <property type="term" value="C:membrane"/>
    <property type="evidence" value="ECO:0007669"/>
    <property type="project" value="InterPro"/>
</dbReference>
<keyword evidence="6" id="KW-0444">Lipid biosynthesis</keyword>
<dbReference type="InterPro" id="IPR030511">
    <property type="entry name" value="TTC26"/>
</dbReference>
<evidence type="ECO:0000313" key="13">
    <source>
        <dbReference type="Proteomes" id="UP000070412"/>
    </source>
</evidence>
<sequence>MWYSIYNRLIRETVIPLGLMISTPNVVVLLPYIIVHHKADLFGMLQRYPLGKLLRHVWNSMDLFDLQCWTIVFVTLLWAAASLLIIPGKKYYGPPTINNYRPEYWDSGFRFYLISMSLLIPVVWQNSMLGLYYKIPNFMAVLVFFGFIVSVLVYFKGLIAPDPGIYDVTKNPIFDFYRGVELYPQLGRYIHLKVLINSRFGLWLWQAIVIVCWKAHYELYISSYNKGFVFYPITTITILQTIYLAKFYYWEDGYMQTIDIALDRFGFMIAWGCIAFVPGFFCLGSLYLVKNSPTIAHNFLINLVILIFGLFAIFANYWVDYQRQIVRETDGRCTIWFQKPTIIRAKYIDSEGNEKNSLLLASGFWGLARHLNYFFEILISISFGLPALNTSLLPYFYTIFIIVLLIHRTTRDDKKCSEKYGQYWKEYCRKILSRINPTQSSGTTSDDVDQRSHGKSKESNLIPSFNEFVNNRDYIGILTLIEYNHGPSKNYRQNELWRAFCYFRLGEYRKSLEIYSKLKHLDEDDMKGGEESGKDRDVELFQQCCRFYLGEMIDEKVIDSYQGPHQSIAKRLRQFQNLKSDSKDDVLVKIQAQLSSSIEDQLCMASIHFNRNQYQEAIDIYKKILLEEKSYLALNVYIALCYYLLDYYDVSQEVLSLYLQKHPKSIIATNLKACNNYRLYNGSMAEVDLRNLIESFPPNFNYAKDFIRHNLVVFLNGEGAFQILPSLMNQIPEARLNLVIYYLRNDKTEEAEKLMRNIEPKTTIELVLKAIINANIGQTTNSIEHLRLAQKYFQTVGSSPTECDTILGRQCMASYFFLQKQFEEVILYLSSIKSYFYNDDAFNFNNGQAKMMINDFKEAEEAFLMIESEQLRKDLIYICCLTRCYIMNGKPFKAWEMYLKYQQSKESTILLHLIANDCYKMGHFLVALRAFDILERLDKSPEYWEGKRGAAAGVFQMVLVKNDPILKKFQIRKFIQKGKSRKMKEETKIISPNGTMVRKFPKEIHPFERYNWLYHMHFVQNDFDGCLEQMNRLAIESEYSIYLRGLIKLRQGDAKSALQEFNQLKTNNNSTYIKTIARCLLILGKHQNVCDLIKEIGLKVSTNDWELWTLYGHALLFLGSNLQAKEAFQNALQNTYQIEPFIALAKCQMAEMDYKSAIFVLRRATEISPNDLNLATKLGVLLYTTGIVNKGIEKIYEADSQTDMPDLALTIAMGTILQEVKQDVDGAFQRYRQSEIFECPILWNNLGICFASKNKFVATITCLKRALFLNPLDWRINYNLGLINLKLKQYASSFQFFKNSVAFCTIPNPNLLTLLGICLEFLNDIPNALQAHQTASKSTDVIGAVALINYAVFLYNNNYESNREKIIEIMMEFEKCWLKRKNNNEFDENIMKTATALAVQMNLSTHLSWMKSSSSIDSSNSLDQAANSNSDVIRPINLVKMMEIIKLILKMIRLRSMILDSKIRFFTGM</sequence>
<dbReference type="Gene3D" id="1.20.120.1630">
    <property type="match status" value="1"/>
</dbReference>
<dbReference type="Gene3D" id="1.25.40.10">
    <property type="entry name" value="Tetratricopeptide repeat domain"/>
    <property type="match status" value="4"/>
</dbReference>
<keyword evidence="6" id="KW-0152">Cholesterol biosynthesis</keyword>
<dbReference type="OrthoDB" id="309339at2759"/>
<keyword evidence="6" id="KW-0753">Steroid metabolism</keyword>
<organism evidence="11">
    <name type="scientific">Sarcoptes scabiei</name>
    <name type="common">Itch mite</name>
    <name type="synonym">Acarus scabiei</name>
    <dbReference type="NCBI Taxonomy" id="52283"/>
    <lineage>
        <taxon>Eukaryota</taxon>
        <taxon>Metazoa</taxon>
        <taxon>Ecdysozoa</taxon>
        <taxon>Arthropoda</taxon>
        <taxon>Chelicerata</taxon>
        <taxon>Arachnida</taxon>
        <taxon>Acari</taxon>
        <taxon>Acariformes</taxon>
        <taxon>Sarcoptiformes</taxon>
        <taxon>Astigmata</taxon>
        <taxon>Psoroptidia</taxon>
        <taxon>Sarcoptoidea</taxon>
        <taxon>Sarcoptidae</taxon>
        <taxon>Sarcoptinae</taxon>
        <taxon>Sarcoptes</taxon>
    </lineage>
</organism>
<evidence type="ECO:0000256" key="8">
    <source>
        <dbReference type="ARBA" id="ARBA00023273"/>
    </source>
</evidence>
<keyword evidence="7" id="KW-0802">TPR repeat</keyword>
<feature type="region of interest" description="Disordered" evidence="9">
    <location>
        <begin position="438"/>
        <end position="459"/>
    </location>
</feature>
<evidence type="ECO:0000256" key="5">
    <source>
        <dbReference type="ARBA" id="ARBA00022737"/>
    </source>
</evidence>
<dbReference type="InterPro" id="IPR001171">
    <property type="entry name" value="ERG24_DHCR-like"/>
</dbReference>
<dbReference type="InterPro" id="IPR018083">
    <property type="entry name" value="Sterol_reductase_CS"/>
</dbReference>
<keyword evidence="8" id="KW-0966">Cell projection</keyword>
<reference evidence="11" key="2">
    <citation type="submission" date="2020-01" db="EMBL/GenBank/DDBJ databases">
        <authorList>
            <person name="Korhonen P.K.K."/>
            <person name="Guangxu M.G."/>
            <person name="Wang T.W."/>
            <person name="Stroehlein A.J.S."/>
            <person name="Young N.D."/>
            <person name="Ang C.-S.A."/>
            <person name="Fernando D.W.F."/>
            <person name="Lu H.L."/>
            <person name="Taylor S.T."/>
            <person name="Ehtesham M.E.M."/>
            <person name="Najaraj S.H.N."/>
            <person name="Harsha G.H.G."/>
            <person name="Madugundu A.M."/>
            <person name="Renuse S.R."/>
            <person name="Holt D.H."/>
            <person name="Pandey A.P."/>
            <person name="Papenfuss A.P."/>
            <person name="Gasser R.B.G."/>
            <person name="Fischer K.F."/>
        </authorList>
    </citation>
    <scope>NUCLEOTIDE SEQUENCE</scope>
    <source>
        <strain evidence="11">SSS_KF_BRIS2020</strain>
    </source>
</reference>
<evidence type="ECO:0000256" key="10">
    <source>
        <dbReference type="SAM" id="Phobius"/>
    </source>
</evidence>
<dbReference type="GO" id="GO:0036064">
    <property type="term" value="C:ciliary basal body"/>
    <property type="evidence" value="ECO:0007669"/>
    <property type="project" value="TreeGrafter"/>
</dbReference>
<keyword evidence="10" id="KW-0472">Membrane</keyword>
<evidence type="ECO:0000256" key="2">
    <source>
        <dbReference type="ARBA" id="ARBA00004770"/>
    </source>
</evidence>
<feature type="transmembrane region" description="Helical" evidence="10">
    <location>
        <begin position="373"/>
        <end position="406"/>
    </location>
</feature>
<evidence type="ECO:0000256" key="6">
    <source>
        <dbReference type="ARBA" id="ARBA00022778"/>
    </source>
</evidence>
<dbReference type="InterPro" id="IPR019734">
    <property type="entry name" value="TPR_rpt"/>
</dbReference>
<keyword evidence="6" id="KW-0756">Sterol biosynthesis</keyword>
<evidence type="ECO:0000256" key="3">
    <source>
        <dbReference type="ARBA" id="ARBA00007834"/>
    </source>
</evidence>
<keyword evidence="11" id="KW-0969">Cilium</keyword>
<comment type="similarity">
    <text evidence="3">Belongs to the IFT56 family.</text>
</comment>
<evidence type="ECO:0000313" key="11">
    <source>
        <dbReference type="EMBL" id="KAF7493658.1"/>
    </source>
</evidence>
<dbReference type="InterPro" id="IPR011990">
    <property type="entry name" value="TPR-like_helical_dom_sf"/>
</dbReference>
<evidence type="ECO:0000256" key="9">
    <source>
        <dbReference type="SAM" id="MobiDB-lite"/>
    </source>
</evidence>
<dbReference type="GO" id="GO:0035735">
    <property type="term" value="P:intraciliary transport involved in cilium assembly"/>
    <property type="evidence" value="ECO:0007669"/>
    <property type="project" value="TreeGrafter"/>
</dbReference>
<keyword evidence="6" id="KW-0752">Steroid biosynthesis</keyword>
<feature type="transmembrane region" description="Helical" evidence="10">
    <location>
        <begin position="136"/>
        <end position="155"/>
    </location>
</feature>